<dbReference type="InterPro" id="IPR020542">
    <property type="entry name" value="Asp_carbamoyltrfase_reg_C"/>
</dbReference>
<dbReference type="PANTHER" id="PTHR35805">
    <property type="entry name" value="ASPARTATE CARBAMOYLTRANSFERASE REGULATORY CHAIN"/>
    <property type="match status" value="1"/>
</dbReference>
<keyword evidence="2" id="KW-0862">Zinc</keyword>
<keyword evidence="3" id="KW-0665">Pyrimidine biosynthesis</keyword>
<dbReference type="GO" id="GO:0006221">
    <property type="term" value="P:pyrimidine nucleotide biosynthetic process"/>
    <property type="evidence" value="ECO:0007669"/>
    <property type="project" value="UniProtKB-KW"/>
</dbReference>
<reference evidence="7" key="1">
    <citation type="submission" date="2017-04" db="EMBL/GenBank/DDBJ databases">
        <authorList>
            <person name="Bumgarner R.E."/>
            <person name="Fredricks D.N."/>
            <person name="Srinivasan S."/>
        </authorList>
    </citation>
    <scope>NUCLEOTIDE SEQUENCE [LARGE SCALE GENOMIC DNA]</scope>
    <source>
        <strain evidence="7">KA00405</strain>
    </source>
</reference>
<evidence type="ECO:0000256" key="3">
    <source>
        <dbReference type="ARBA" id="ARBA00022975"/>
    </source>
</evidence>
<feature type="domain" description="Aspartate carbamoyltransferase regulatory subunit C-terminal" evidence="5">
    <location>
        <begin position="96"/>
        <end position="140"/>
    </location>
</feature>
<evidence type="ECO:0000259" key="5">
    <source>
        <dbReference type="Pfam" id="PF02748"/>
    </source>
</evidence>
<dbReference type="InterPro" id="IPR020545">
    <property type="entry name" value="Asp_carbamoyltransf_reg_N"/>
</dbReference>
<dbReference type="PANTHER" id="PTHR35805:SF1">
    <property type="entry name" value="ASPARTATE CARBAMOYLTRANSFERASE REGULATORY CHAIN"/>
    <property type="match status" value="1"/>
</dbReference>
<dbReference type="Proteomes" id="UP000236394">
    <property type="component" value="Unassembled WGS sequence"/>
</dbReference>
<sequence>MLEITSLKKGIVIDHIHAGLGHKIFQMLKLDDQKVEVALIINAQSKKYGHKDIIKIENELDLNLDIIGLLDPHITVNIIEDGKISRKIHLSLPQHVSGPIKCSNPVCISVTERDVPGKFTLINADEAIYRCDYCDHFYNFE</sequence>
<comment type="caution">
    <text evidence="6">The sequence shown here is derived from an EMBL/GenBank/DDBJ whole genome shotgun (WGS) entry which is preliminary data.</text>
</comment>
<evidence type="ECO:0000259" key="4">
    <source>
        <dbReference type="Pfam" id="PF01948"/>
    </source>
</evidence>
<keyword evidence="1" id="KW-0479">Metal-binding</keyword>
<evidence type="ECO:0000313" key="7">
    <source>
        <dbReference type="Proteomes" id="UP000236394"/>
    </source>
</evidence>
<dbReference type="AlphaFoldDB" id="A0A2J8B1T6"/>
<evidence type="ECO:0000313" key="6">
    <source>
        <dbReference type="EMBL" id="PNH18742.1"/>
    </source>
</evidence>
<evidence type="ECO:0000256" key="1">
    <source>
        <dbReference type="ARBA" id="ARBA00022723"/>
    </source>
</evidence>
<name>A0A2J8B1T6_9FIRM</name>
<dbReference type="InterPro" id="IPR036793">
    <property type="entry name" value="Asp_carbatrfase_reg_N_sf"/>
</dbReference>
<dbReference type="InterPro" id="IPR036792">
    <property type="entry name" value="Asp_carbatrfase_reg_C_sf"/>
</dbReference>
<dbReference type="GO" id="GO:0006207">
    <property type="term" value="P:'de novo' pyrimidine nucleobase biosynthetic process"/>
    <property type="evidence" value="ECO:0007669"/>
    <property type="project" value="InterPro"/>
</dbReference>
<dbReference type="NCBIfam" id="NF002063">
    <property type="entry name" value="PRK00893.1-3"/>
    <property type="match status" value="1"/>
</dbReference>
<dbReference type="RefSeq" id="WP_012993887.1">
    <property type="nucleotide sequence ID" value="NZ_NBZD01000002.1"/>
</dbReference>
<accession>A0A2J8B1T6</accession>
<organism evidence="6 7">
    <name type="scientific">Mageeibacillus indolicus</name>
    <dbReference type="NCBI Taxonomy" id="884684"/>
    <lineage>
        <taxon>Bacteria</taxon>
        <taxon>Bacillati</taxon>
        <taxon>Bacillota</taxon>
        <taxon>Clostridia</taxon>
        <taxon>Eubacteriales</taxon>
        <taxon>Oscillospiraceae</taxon>
        <taxon>Mageeibacillus</taxon>
    </lineage>
</organism>
<gene>
    <name evidence="6" type="ORF">B7R76_04080</name>
</gene>
<dbReference type="Pfam" id="PF02748">
    <property type="entry name" value="PyrI_C"/>
    <property type="match status" value="1"/>
</dbReference>
<dbReference type="GO" id="GO:0046872">
    <property type="term" value="F:metal ion binding"/>
    <property type="evidence" value="ECO:0007669"/>
    <property type="project" value="UniProtKB-KW"/>
</dbReference>
<dbReference type="InterPro" id="IPR002801">
    <property type="entry name" value="Asp_carbamoylTrfase_reg"/>
</dbReference>
<evidence type="ECO:0000256" key="2">
    <source>
        <dbReference type="ARBA" id="ARBA00022833"/>
    </source>
</evidence>
<dbReference type="GO" id="GO:0009347">
    <property type="term" value="C:aspartate carbamoyltransferase complex"/>
    <property type="evidence" value="ECO:0007669"/>
    <property type="project" value="InterPro"/>
</dbReference>
<protein>
    <submittedName>
        <fullName evidence="6">Aspartate carbamoyltransferase regulatory subunit</fullName>
    </submittedName>
</protein>
<dbReference type="EMBL" id="NBZD01000002">
    <property type="protein sequence ID" value="PNH18742.1"/>
    <property type="molecule type" value="Genomic_DNA"/>
</dbReference>
<dbReference type="Gene3D" id="3.30.70.140">
    <property type="entry name" value="Aspartate carbamoyltransferase regulatory subunit, N-terminal domain"/>
    <property type="match status" value="1"/>
</dbReference>
<dbReference type="Gene3D" id="2.30.30.20">
    <property type="entry name" value="Aspartate carbamoyltransferase regulatory subunit, C-terminal domain"/>
    <property type="match status" value="1"/>
</dbReference>
<feature type="domain" description="Aspartate carbamoyltransferase regulatory subunit N-terminal" evidence="4">
    <location>
        <begin position="2"/>
        <end position="90"/>
    </location>
</feature>
<proteinExistence type="predicted"/>
<dbReference type="SUPFAM" id="SSF54893">
    <property type="entry name" value="Aspartate carbamoyltransferase, Regulatory-chain, N-terminal domain"/>
    <property type="match status" value="1"/>
</dbReference>
<dbReference type="OMA" id="CPNRNCI"/>
<dbReference type="SUPFAM" id="SSF57825">
    <property type="entry name" value="Aspartate carbamoyltransferase, Regulatory-chain, C-terminal domain"/>
    <property type="match status" value="1"/>
</dbReference>
<dbReference type="Pfam" id="PF01948">
    <property type="entry name" value="PyrI"/>
    <property type="match status" value="1"/>
</dbReference>
<dbReference type="GO" id="GO:0016740">
    <property type="term" value="F:transferase activity"/>
    <property type="evidence" value="ECO:0007669"/>
    <property type="project" value="UniProtKB-KW"/>
</dbReference>
<keyword evidence="6" id="KW-0808">Transferase</keyword>